<protein>
    <recommendedName>
        <fullName evidence="4">MobA/MobL protein domain-containing protein</fullName>
    </recommendedName>
</protein>
<dbReference type="CDD" id="cd17242">
    <property type="entry name" value="MobM_relaxase"/>
    <property type="match status" value="1"/>
</dbReference>
<dbReference type="RefSeq" id="WP_211361103.1">
    <property type="nucleotide sequence ID" value="NZ_WAJR01000049.1"/>
</dbReference>
<comment type="similarity">
    <text evidence="1">Belongs to the plasmid mobilization pre family.</text>
</comment>
<dbReference type="GO" id="GO:0003677">
    <property type="term" value="F:DNA binding"/>
    <property type="evidence" value="ECO:0007669"/>
    <property type="project" value="InterPro"/>
</dbReference>
<dbReference type="GO" id="GO:0006310">
    <property type="term" value="P:DNA recombination"/>
    <property type="evidence" value="ECO:0007669"/>
    <property type="project" value="InterPro"/>
</dbReference>
<keyword evidence="3" id="KW-1185">Reference proteome</keyword>
<name>A0A6N6NJZ1_9ACTN</name>
<gene>
    <name evidence="2" type="ORF">F8C90_10575</name>
</gene>
<evidence type="ECO:0000313" key="3">
    <source>
        <dbReference type="Proteomes" id="UP000468668"/>
    </source>
</evidence>
<proteinExistence type="inferred from homology"/>
<dbReference type="Pfam" id="PF01076">
    <property type="entry name" value="Mob_Pre"/>
    <property type="match status" value="1"/>
</dbReference>
<dbReference type="AlphaFoldDB" id="A0A6N6NJZ1"/>
<dbReference type="Proteomes" id="UP000468668">
    <property type="component" value="Unassembled WGS sequence"/>
</dbReference>
<feature type="non-terminal residue" evidence="2">
    <location>
        <position position="221"/>
    </location>
</feature>
<dbReference type="GeneID" id="98658849"/>
<evidence type="ECO:0000256" key="1">
    <source>
        <dbReference type="ARBA" id="ARBA00010657"/>
    </source>
</evidence>
<dbReference type="InterPro" id="IPR001668">
    <property type="entry name" value="Mob_Pre"/>
</dbReference>
<comment type="caution">
    <text evidence="2">The sequence shown here is derived from an EMBL/GenBank/DDBJ whole genome shotgun (WGS) entry which is preliminary data.</text>
</comment>
<organism evidence="2 3">
    <name type="scientific">Ellagibacter isourolithinifaciens</name>
    <dbReference type="NCBI Taxonomy" id="2137581"/>
    <lineage>
        <taxon>Bacteria</taxon>
        <taxon>Bacillati</taxon>
        <taxon>Actinomycetota</taxon>
        <taxon>Coriobacteriia</taxon>
        <taxon>Eggerthellales</taxon>
        <taxon>Eggerthellaceae</taxon>
        <taxon>Ellagibacter</taxon>
    </lineage>
</organism>
<evidence type="ECO:0008006" key="4">
    <source>
        <dbReference type="Google" id="ProtNLM"/>
    </source>
</evidence>
<reference evidence="2 3" key="1">
    <citation type="submission" date="2019-09" db="EMBL/GenBank/DDBJ databases">
        <title>Whole genome shotgun sequencing (WGS) of Ellagibacter isourolithinifaciens DSM 104140(T) and Adlercreutzia muris DSM 29508(T).</title>
        <authorList>
            <person name="Stoll D.A."/>
            <person name="Danylec N."/>
            <person name="Huch M."/>
        </authorList>
    </citation>
    <scope>NUCLEOTIDE SEQUENCE [LARGE SCALE GENOMIC DNA]</scope>
    <source>
        <strain evidence="2 3">DSM 104140</strain>
    </source>
</reference>
<evidence type="ECO:0000313" key="2">
    <source>
        <dbReference type="EMBL" id="KAB1635168.1"/>
    </source>
</evidence>
<dbReference type="EMBL" id="WAJR01000049">
    <property type="protein sequence ID" value="KAB1635168.1"/>
    <property type="molecule type" value="Genomic_DNA"/>
</dbReference>
<dbReference type="Gene3D" id="3.30.930.30">
    <property type="match status" value="1"/>
</dbReference>
<sequence length="221" mass="24601">MHLATYSNRDAGRMLAHYERSIGERDHIDRDLPVYNLAPEHDGGSLGRYRELCEGLEIGAKTKPLADLVVTMPKGFEGGVGEFFRAAYGFLRDRVGDGRIVSAYVHLDEPGAQPHMHFAFVPIVESAVMTNDKAHPLRWTARDEEKNPDHRAGTVKRDSKGTVRYRRVPLVGDDGKPVMRRTATASKLFTKADMAALHPEMEKHLCAALGVERVGVLLDED</sequence>
<accession>A0A6N6NJZ1</accession>